<accession>A0A2R5GU92</accession>
<evidence type="ECO:0000256" key="1">
    <source>
        <dbReference type="SAM" id="MobiDB-lite"/>
    </source>
</evidence>
<name>A0A2R5GU92_9STRA</name>
<feature type="transmembrane region" description="Helical" evidence="2">
    <location>
        <begin position="1032"/>
        <end position="1054"/>
    </location>
</feature>
<keyword evidence="2" id="KW-1133">Transmembrane helix</keyword>
<feature type="transmembrane region" description="Helical" evidence="2">
    <location>
        <begin position="1060"/>
        <end position="1081"/>
    </location>
</feature>
<evidence type="ECO:0000313" key="4">
    <source>
        <dbReference type="Proteomes" id="UP000241890"/>
    </source>
</evidence>
<protein>
    <submittedName>
        <fullName evidence="3">Uncharacterized protein</fullName>
    </submittedName>
</protein>
<feature type="transmembrane region" description="Helical" evidence="2">
    <location>
        <begin position="915"/>
        <end position="935"/>
    </location>
</feature>
<dbReference type="Proteomes" id="UP000241890">
    <property type="component" value="Unassembled WGS sequence"/>
</dbReference>
<feature type="region of interest" description="Disordered" evidence="1">
    <location>
        <begin position="635"/>
        <end position="667"/>
    </location>
</feature>
<dbReference type="InterPro" id="IPR016024">
    <property type="entry name" value="ARM-type_fold"/>
</dbReference>
<keyword evidence="2" id="KW-0812">Transmembrane</keyword>
<keyword evidence="4" id="KW-1185">Reference proteome</keyword>
<feature type="region of interest" description="Disordered" evidence="1">
    <location>
        <begin position="854"/>
        <end position="893"/>
    </location>
</feature>
<dbReference type="EMBL" id="BEYU01000194">
    <property type="protein sequence ID" value="GBG34432.1"/>
    <property type="molecule type" value="Genomic_DNA"/>
</dbReference>
<evidence type="ECO:0000256" key="2">
    <source>
        <dbReference type="SAM" id="Phobius"/>
    </source>
</evidence>
<reference evidence="3 4" key="1">
    <citation type="submission" date="2017-12" db="EMBL/GenBank/DDBJ databases">
        <title>Sequencing, de novo assembly and annotation of complete genome of a new Thraustochytrid species, strain FCC1311.</title>
        <authorList>
            <person name="Sedici K."/>
            <person name="Godart F."/>
            <person name="Aiese Cigliano R."/>
            <person name="Sanseverino W."/>
            <person name="Barakat M."/>
            <person name="Ortet P."/>
            <person name="Marechal E."/>
            <person name="Cagnac O."/>
            <person name="Amato A."/>
        </authorList>
    </citation>
    <scope>NUCLEOTIDE SEQUENCE [LARGE SCALE GENOMIC DNA]</scope>
</reference>
<feature type="compositionally biased region" description="Basic and acidic residues" evidence="1">
    <location>
        <begin position="655"/>
        <end position="667"/>
    </location>
</feature>
<feature type="compositionally biased region" description="Basic and acidic residues" evidence="1">
    <location>
        <begin position="861"/>
        <end position="888"/>
    </location>
</feature>
<feature type="compositionally biased region" description="Basic and acidic residues" evidence="1">
    <location>
        <begin position="638"/>
        <end position="647"/>
    </location>
</feature>
<dbReference type="AlphaFoldDB" id="A0A2R5GU92"/>
<evidence type="ECO:0000313" key="3">
    <source>
        <dbReference type="EMBL" id="GBG34432.1"/>
    </source>
</evidence>
<organism evidence="3 4">
    <name type="scientific">Hondaea fermentalgiana</name>
    <dbReference type="NCBI Taxonomy" id="2315210"/>
    <lineage>
        <taxon>Eukaryota</taxon>
        <taxon>Sar</taxon>
        <taxon>Stramenopiles</taxon>
        <taxon>Bigyra</taxon>
        <taxon>Labyrinthulomycetes</taxon>
        <taxon>Thraustochytrida</taxon>
        <taxon>Thraustochytriidae</taxon>
        <taxon>Hondaea</taxon>
    </lineage>
</organism>
<comment type="caution">
    <text evidence="3">The sequence shown here is derived from an EMBL/GenBank/DDBJ whole genome shotgun (WGS) entry which is preliminary data.</text>
</comment>
<dbReference type="SUPFAM" id="SSF48371">
    <property type="entry name" value="ARM repeat"/>
    <property type="match status" value="1"/>
</dbReference>
<gene>
    <name evidence="3" type="ORF">FCC1311_106562</name>
</gene>
<feature type="transmembrane region" description="Helical" evidence="2">
    <location>
        <begin position="941"/>
        <end position="962"/>
    </location>
</feature>
<dbReference type="Gene3D" id="1.25.10.10">
    <property type="entry name" value="Leucine-rich Repeat Variant"/>
    <property type="match status" value="1"/>
</dbReference>
<dbReference type="InterPro" id="IPR011989">
    <property type="entry name" value="ARM-like"/>
</dbReference>
<proteinExistence type="predicted"/>
<sequence length="1109" mass="122561">MGQDFSGLEIFDGLQEQKILRADDDNFYEQRAERSEAEKESSERLLERSEDSQAGLSGALGDELWASQTLSQVKNAKNQRSALWYVIRLTMSQVQQGVSLDITTSPHLVRNAIMSVQGSSLDELLLFASFLNVVYPFSSNTSFGFAKLATGPDSSIGPRQNPSFAAAVHYATLMREDYSGAASNLSYLLLAADRRTVRIASLALAILVVHPSSRKLSHEPHGLAILCADRDPVMQYLGVTTLGNLCADKNSGETSPDSMGISSEIQAVMRTSMPILLQMLVDPGTPLFVAEAVLFTLFNYVRVSSAGASVAHAIVVVDAEGKAHASVDIHVGKDARSGATAPVLALPSERQRFFMLHVLFGLLHGVGIDDLASAQAFPHFQVWSETSDLAYTLVCMLLCELSRPQENAHLFAASVDTDTRRHSNLKRNSRARLSRALFTPQSSFSSDLPIATDTSFITFDLHWAHFRVAPERTSARTQLLSADVLGDICGKEIGIDSFLKSMEDRMCEVTHDTDFDEVWIAYFQNLCMNRLEDLVHAHPARDEAPKPEIAGQGGAKFVLQLLHAILQTCADKDVLIRALNTIARLAIFDADAAMALCERGVVRRLVQMLWVICADQGILAVEITETDEEEALSVFPDTSDHIDRAEDSGNPSAHENTRSRDTGRRQRQDSIVAALLTPKHGNKNFHADMLFNRILVDAALRSRLRYVQGLLGPELVLHVLRALNAFAVHGALRDEIGINLKMRGFFFRLHEVFENARDKTKTFRVPAKFQSTDHADGSMPSAQGDIVLVGNGGALDESWGTAADFRVYPFALGKDAPSFIIYRGREQGTTRSMGLPREAPRSWLEPEVFGEDAPLLEDEEMGGRRDKEREEGHQEQRLEQQQEERRQGEGAGMAYRGPRVDEVTWSVKVRHSREYLALTLVQVAAIVAMISWISIDRAAVHHPVFVVLEAFVTLSVCFDTMLMIHFQGARAYFCCGVAGRGDYMPPGSPGKVGLREAREAAFGGGVSPKMQHSFVRDEDPQTMRALSGILNYAQLMLALLSVAGFISTLLIGKIGWEEDVALTLLLVRCVVLLIFFVLNHFRNALIQGRMLRFCELRGNEVDAEWDVAF</sequence>
<keyword evidence="2" id="KW-0472">Membrane</keyword>
<dbReference type="InParanoid" id="A0A2R5GU92"/>
<feature type="region of interest" description="Disordered" evidence="1">
    <location>
        <begin position="30"/>
        <end position="51"/>
    </location>
</feature>